<evidence type="ECO:0000256" key="3">
    <source>
        <dbReference type="ARBA" id="ARBA00011738"/>
    </source>
</evidence>
<keyword evidence="4" id="KW-0964">Secreted</keyword>
<keyword evidence="6" id="KW-0325">Glycoprotein</keyword>
<keyword evidence="12" id="KW-1185">Reference proteome</keyword>
<dbReference type="OrthoDB" id="45007at2759"/>
<dbReference type="GO" id="GO:0046872">
    <property type="term" value="F:metal ion binding"/>
    <property type="evidence" value="ECO:0007669"/>
    <property type="project" value="InterPro"/>
</dbReference>
<dbReference type="EMBL" id="JAEHOE010000121">
    <property type="protein sequence ID" value="KAG2485837.1"/>
    <property type="molecule type" value="Genomic_DNA"/>
</dbReference>
<dbReference type="Proteomes" id="UP000612055">
    <property type="component" value="Unassembled WGS sequence"/>
</dbReference>
<dbReference type="InterPro" id="IPR041792">
    <property type="entry name" value="MPP_PAP"/>
</dbReference>
<proteinExistence type="inferred from homology"/>
<dbReference type="GO" id="GO:0003993">
    <property type="term" value="F:acid phosphatase activity"/>
    <property type="evidence" value="ECO:0007669"/>
    <property type="project" value="UniProtKB-EC"/>
</dbReference>
<dbReference type="PANTHER" id="PTHR45778:SF7">
    <property type="entry name" value="PURPLE ACID PHOSPHATASE"/>
    <property type="match status" value="1"/>
</dbReference>
<evidence type="ECO:0000256" key="6">
    <source>
        <dbReference type="ARBA" id="ARBA00023180"/>
    </source>
</evidence>
<feature type="signal peptide" evidence="7">
    <location>
        <begin position="1"/>
        <end position="19"/>
    </location>
</feature>
<accession>A0A835XJE4</accession>
<comment type="caution">
    <text evidence="11">The sequence shown here is derived from an EMBL/GenBank/DDBJ whole genome shotgun (WGS) entry which is preliminary data.</text>
</comment>
<keyword evidence="5 7" id="KW-0732">Signal</keyword>
<dbReference type="Pfam" id="PF14008">
    <property type="entry name" value="Metallophos_C"/>
    <property type="match status" value="1"/>
</dbReference>
<dbReference type="InterPro" id="IPR025733">
    <property type="entry name" value="PAPs_C"/>
</dbReference>
<evidence type="ECO:0000259" key="9">
    <source>
        <dbReference type="Pfam" id="PF14008"/>
    </source>
</evidence>
<reference evidence="11" key="1">
    <citation type="journal article" date="2020" name="bioRxiv">
        <title>Comparative genomics of Chlamydomonas.</title>
        <authorList>
            <person name="Craig R.J."/>
            <person name="Hasan A.R."/>
            <person name="Ness R.W."/>
            <person name="Keightley P.D."/>
        </authorList>
    </citation>
    <scope>NUCLEOTIDE SEQUENCE</scope>
    <source>
        <strain evidence="11">CCAP 11/70</strain>
    </source>
</reference>
<gene>
    <name evidence="11" type="ORF">HYH03_015420</name>
</gene>
<dbReference type="SUPFAM" id="SSF56300">
    <property type="entry name" value="Metallo-dependent phosphatases"/>
    <property type="match status" value="1"/>
</dbReference>
<dbReference type="InterPro" id="IPR029052">
    <property type="entry name" value="Metallo-depent_PP-like"/>
</dbReference>
<evidence type="ECO:0000256" key="2">
    <source>
        <dbReference type="ARBA" id="ARBA00008723"/>
    </source>
</evidence>
<evidence type="ECO:0000256" key="1">
    <source>
        <dbReference type="ARBA" id="ARBA00004613"/>
    </source>
</evidence>
<feature type="chain" id="PRO_5033104317" description="Purple acid phosphatase" evidence="7">
    <location>
        <begin position="20"/>
        <end position="584"/>
    </location>
</feature>
<evidence type="ECO:0000256" key="5">
    <source>
        <dbReference type="ARBA" id="ARBA00022729"/>
    </source>
</evidence>
<sequence>MAALLLALLVALASNAATATRLGLGVQAPLSAVDRASDCAPVEVHIAIGDHSDEMRVAWRTRGLGCPTTLSYGLGDGSGGLALDTPLLSVEGSSYVISEGLMCDRPARKKPFEVVMHTVTMTDLEPDTAYWYRIDGADRTFTMRTPRAVGSPQRFSFIAFGDMGESHYRGHKSPSASLTAEAIEREMDARPVDLILHIGDLAYADGRYKVWDSFMDQIEPLATRVPYMVGVGNHEAGPCKAGTGNDPSGEPPFEPSWGNYGPENGGECGAMTAHRFLMPGPQLAARGGALAGVVERPRTQAAAAAAAPEVAAARRRSLLVTPSKGALASKEAVAAAAGGARMEDEADMATPYLFDVPYGEEDEPSLASESDGSAAASSNANGFVGKYRDARPPFWYSFRTGPVHFVVISTEHDMDEGSKQRKWLEQELANVDRCTTPWLVVALHRPMYVVYPHKDNRVVGEHIRDMLEDLLLRYQVDLTVSGHVHAYYRSCAAAGGACSPREDGGITHFTIGTGGKELSAVEDDQKDWCDQVLNLHGFGRFDVDRDTLDFSFISAEDGSVADSVSLRAKVPPGSACDRGVGRRR</sequence>
<dbReference type="AlphaFoldDB" id="A0A835XJE4"/>
<dbReference type="InterPro" id="IPR015914">
    <property type="entry name" value="PAPs_N"/>
</dbReference>
<comment type="catalytic activity">
    <reaction evidence="7">
        <text>a phosphate monoester + H2O = an alcohol + phosphate</text>
        <dbReference type="Rhea" id="RHEA:15017"/>
        <dbReference type="ChEBI" id="CHEBI:15377"/>
        <dbReference type="ChEBI" id="CHEBI:30879"/>
        <dbReference type="ChEBI" id="CHEBI:43474"/>
        <dbReference type="ChEBI" id="CHEBI:67140"/>
        <dbReference type="EC" id="3.1.3.2"/>
    </reaction>
</comment>
<dbReference type="CDD" id="cd00839">
    <property type="entry name" value="MPP_PAPs"/>
    <property type="match status" value="1"/>
</dbReference>
<comment type="subcellular location">
    <subcellularLocation>
        <location evidence="1">Secreted</location>
    </subcellularLocation>
</comment>
<comment type="subunit">
    <text evidence="3">Homodimer.</text>
</comment>
<evidence type="ECO:0000259" key="10">
    <source>
        <dbReference type="Pfam" id="PF16656"/>
    </source>
</evidence>
<dbReference type="Gene3D" id="3.60.21.10">
    <property type="match status" value="2"/>
</dbReference>
<dbReference type="GO" id="GO:0005576">
    <property type="term" value="C:extracellular region"/>
    <property type="evidence" value="ECO:0007669"/>
    <property type="project" value="UniProtKB-SubCell"/>
</dbReference>
<dbReference type="Pfam" id="PF16656">
    <property type="entry name" value="Pur_ac_phosph_N"/>
    <property type="match status" value="1"/>
</dbReference>
<feature type="domain" description="Calcineurin-like phosphoesterase" evidence="8">
    <location>
        <begin position="157"/>
        <end position="245"/>
    </location>
</feature>
<dbReference type="Gene3D" id="2.60.40.380">
    <property type="entry name" value="Purple acid phosphatase-like, N-terminal"/>
    <property type="match status" value="1"/>
</dbReference>
<dbReference type="PANTHER" id="PTHR45778">
    <property type="entry name" value="PURPLE ACID PHOSPHATASE-RELATED"/>
    <property type="match status" value="1"/>
</dbReference>
<evidence type="ECO:0000313" key="12">
    <source>
        <dbReference type="Proteomes" id="UP000612055"/>
    </source>
</evidence>
<evidence type="ECO:0000256" key="7">
    <source>
        <dbReference type="RuleBase" id="RU361203"/>
    </source>
</evidence>
<dbReference type="InterPro" id="IPR008963">
    <property type="entry name" value="Purple_acid_Pase-like_N"/>
</dbReference>
<dbReference type="Pfam" id="PF00149">
    <property type="entry name" value="Metallophos"/>
    <property type="match status" value="2"/>
</dbReference>
<comment type="similarity">
    <text evidence="2 7">Belongs to the metallophosphoesterase superfamily. Purple acid phosphatase family.</text>
</comment>
<dbReference type="EC" id="3.1.3.2" evidence="7"/>
<keyword evidence="7" id="KW-0378">Hydrolase</keyword>
<name>A0A835XJE4_9CHLO</name>
<evidence type="ECO:0000256" key="4">
    <source>
        <dbReference type="ARBA" id="ARBA00022525"/>
    </source>
</evidence>
<dbReference type="SUPFAM" id="SSF49363">
    <property type="entry name" value="Purple acid phosphatase, N-terminal domain"/>
    <property type="match status" value="1"/>
</dbReference>
<evidence type="ECO:0000259" key="8">
    <source>
        <dbReference type="Pfam" id="PF00149"/>
    </source>
</evidence>
<protein>
    <recommendedName>
        <fullName evidence="7">Purple acid phosphatase</fullName>
        <ecNumber evidence="7">3.1.3.2</ecNumber>
    </recommendedName>
</protein>
<feature type="domain" description="Calcineurin-like phosphoesterase" evidence="8">
    <location>
        <begin position="417"/>
        <end position="487"/>
    </location>
</feature>
<dbReference type="InterPro" id="IPR004843">
    <property type="entry name" value="Calcineurin-like_PHP"/>
</dbReference>
<feature type="domain" description="Purple acid phosphatase C-terminal" evidence="9">
    <location>
        <begin position="505"/>
        <end position="563"/>
    </location>
</feature>
<evidence type="ECO:0000313" key="11">
    <source>
        <dbReference type="EMBL" id="KAG2485837.1"/>
    </source>
</evidence>
<organism evidence="11 12">
    <name type="scientific">Edaphochlamys debaryana</name>
    <dbReference type="NCBI Taxonomy" id="47281"/>
    <lineage>
        <taxon>Eukaryota</taxon>
        <taxon>Viridiplantae</taxon>
        <taxon>Chlorophyta</taxon>
        <taxon>core chlorophytes</taxon>
        <taxon>Chlorophyceae</taxon>
        <taxon>CS clade</taxon>
        <taxon>Chlamydomonadales</taxon>
        <taxon>Chlamydomonadales incertae sedis</taxon>
        <taxon>Edaphochlamys</taxon>
    </lineage>
</organism>
<feature type="domain" description="Purple acid phosphatase N-terminal" evidence="10">
    <location>
        <begin position="41"/>
        <end position="138"/>
    </location>
</feature>